<protein>
    <recommendedName>
        <fullName evidence="2">Centromere protein J C-terminal domain-containing protein</fullName>
    </recommendedName>
</protein>
<dbReference type="PANTHER" id="PTHR10331:SF28">
    <property type="entry name" value="CENTROMERE PROTEIN J-LIKE"/>
    <property type="match status" value="1"/>
</dbReference>
<dbReference type="GO" id="GO:0005813">
    <property type="term" value="C:centrosome"/>
    <property type="evidence" value="ECO:0007669"/>
    <property type="project" value="TreeGrafter"/>
</dbReference>
<dbReference type="Proteomes" id="UP000472265">
    <property type="component" value="Chromosome 22"/>
</dbReference>
<evidence type="ECO:0000259" key="2">
    <source>
        <dbReference type="Pfam" id="PF07202"/>
    </source>
</evidence>
<dbReference type="GO" id="GO:0005814">
    <property type="term" value="C:centriole"/>
    <property type="evidence" value="ECO:0007669"/>
    <property type="project" value="TreeGrafter"/>
</dbReference>
<accession>A0A671UA03</accession>
<reference evidence="3" key="3">
    <citation type="submission" date="2025-09" db="UniProtKB">
        <authorList>
            <consortium name="Ensembl"/>
        </authorList>
    </citation>
    <scope>IDENTIFICATION</scope>
</reference>
<dbReference type="InterPro" id="IPR026581">
    <property type="entry name" value="TCP10L/CENPJ"/>
</dbReference>
<name>A0A671UA03_SPAAU</name>
<reference evidence="3" key="2">
    <citation type="submission" date="2025-08" db="UniProtKB">
        <authorList>
            <consortium name="Ensembl"/>
        </authorList>
    </citation>
    <scope>IDENTIFICATION</scope>
</reference>
<dbReference type="OMA" id="CQETKHA"/>
<dbReference type="GO" id="GO:0061511">
    <property type="term" value="P:centriole elongation"/>
    <property type="evidence" value="ECO:0007669"/>
    <property type="project" value="TreeGrafter"/>
</dbReference>
<dbReference type="Pfam" id="PF07202">
    <property type="entry name" value="Tcp10_C"/>
    <property type="match status" value="3"/>
</dbReference>
<dbReference type="Gene3D" id="2.60.450.20">
    <property type="match status" value="1"/>
</dbReference>
<dbReference type="GeneTree" id="ENSGT00530000063927"/>
<proteinExistence type="inferred from homology"/>
<keyword evidence="4" id="KW-1185">Reference proteome</keyword>
<evidence type="ECO:0000256" key="1">
    <source>
        <dbReference type="ARBA" id="ARBA00005627"/>
    </source>
</evidence>
<dbReference type="InterPro" id="IPR047002">
    <property type="entry name" value="Tcp10_C_sf"/>
</dbReference>
<dbReference type="Ensembl" id="ENSSAUT00010011882.1">
    <property type="protein sequence ID" value="ENSSAUP00010011176.1"/>
    <property type="gene ID" value="ENSSAUG00010005389.1"/>
</dbReference>
<organism evidence="3 4">
    <name type="scientific">Sparus aurata</name>
    <name type="common">Gilthead sea bream</name>
    <dbReference type="NCBI Taxonomy" id="8175"/>
    <lineage>
        <taxon>Eukaryota</taxon>
        <taxon>Metazoa</taxon>
        <taxon>Chordata</taxon>
        <taxon>Craniata</taxon>
        <taxon>Vertebrata</taxon>
        <taxon>Euteleostomi</taxon>
        <taxon>Actinopterygii</taxon>
        <taxon>Neopterygii</taxon>
        <taxon>Teleostei</taxon>
        <taxon>Neoteleostei</taxon>
        <taxon>Acanthomorphata</taxon>
        <taxon>Eupercaria</taxon>
        <taxon>Spariformes</taxon>
        <taxon>Sparidae</taxon>
        <taxon>Sparus</taxon>
    </lineage>
</organism>
<dbReference type="GO" id="GO:0015631">
    <property type="term" value="F:tubulin binding"/>
    <property type="evidence" value="ECO:0007669"/>
    <property type="project" value="TreeGrafter"/>
</dbReference>
<evidence type="ECO:0000313" key="3">
    <source>
        <dbReference type="Ensembl" id="ENSSAUP00010011176.1"/>
    </source>
</evidence>
<dbReference type="AlphaFoldDB" id="A0A671UA03"/>
<comment type="similarity">
    <text evidence="1">Belongs to the TCP10 family.</text>
</comment>
<reference evidence="3" key="1">
    <citation type="submission" date="2021-04" db="EMBL/GenBank/DDBJ databases">
        <authorList>
            <consortium name="Wellcome Sanger Institute Data Sharing"/>
        </authorList>
    </citation>
    <scope>NUCLEOTIDE SEQUENCE [LARGE SCALE GENOMIC DNA]</scope>
</reference>
<feature type="domain" description="Centromere protein J C-terminal" evidence="2">
    <location>
        <begin position="103"/>
        <end position="126"/>
    </location>
</feature>
<dbReference type="InterPro" id="IPR009852">
    <property type="entry name" value="CENPJ_C_dom"/>
</dbReference>
<dbReference type="GO" id="GO:0060271">
    <property type="term" value="P:cilium assembly"/>
    <property type="evidence" value="ECO:0007669"/>
    <property type="project" value="TreeGrafter"/>
</dbReference>
<sequence length="164" mass="18790">MGVFSRLQVYHYAGSQITCTTYPSGLEVLHFPNKQIEKRHPGGKREIVFPDQTVKYLEPDGSEKTIFPDGTIVHLSPSGEKMVDFPNGQREIHTSQYKRREDPDGTVKTIYTNGRQETKYASGRVKHCVCLKDFQVQYLMYGCDVSYISRPSKNLATNPRRKEN</sequence>
<dbReference type="PANTHER" id="PTHR10331">
    <property type="entry name" value="T COMPLEX PROTEIN 10"/>
    <property type="match status" value="1"/>
</dbReference>
<feature type="domain" description="Centromere protein J C-terminal" evidence="2">
    <location>
        <begin position="59"/>
        <end position="93"/>
    </location>
</feature>
<dbReference type="InParanoid" id="A0A671UA03"/>
<feature type="domain" description="Centromere protein J C-terminal" evidence="2">
    <location>
        <begin position="23"/>
        <end position="51"/>
    </location>
</feature>
<evidence type="ECO:0000313" key="4">
    <source>
        <dbReference type="Proteomes" id="UP000472265"/>
    </source>
</evidence>